<dbReference type="EMBL" id="FTPD01000067">
    <property type="protein sequence ID" value="SIT59128.1"/>
    <property type="molecule type" value="Genomic_DNA"/>
</dbReference>
<evidence type="ECO:0000313" key="1">
    <source>
        <dbReference type="EMBL" id="SIT59128.1"/>
    </source>
</evidence>
<protein>
    <submittedName>
        <fullName evidence="1">Uncharacterized protein</fullName>
    </submittedName>
</protein>
<dbReference type="STRING" id="1631249.BQ8794_70058"/>
<reference evidence="2" key="1">
    <citation type="submission" date="2017-01" db="EMBL/GenBank/DDBJ databases">
        <authorList>
            <person name="Brunel B."/>
        </authorList>
    </citation>
    <scope>NUCLEOTIDE SEQUENCE [LARGE SCALE GENOMIC DNA]</scope>
</reference>
<proteinExistence type="predicted"/>
<sequence>MAMISSISNIVPGMGAQGDAAITQDTYSRSSCRAAWRVFSFSDMVDLIRFFLLENNEAKGQARTGRFLKFC</sequence>
<evidence type="ECO:0000313" key="2">
    <source>
        <dbReference type="Proteomes" id="UP000188388"/>
    </source>
</evidence>
<organism evidence="1 2">
    <name type="scientific">Mesorhizobium prunaredense</name>
    <dbReference type="NCBI Taxonomy" id="1631249"/>
    <lineage>
        <taxon>Bacteria</taxon>
        <taxon>Pseudomonadati</taxon>
        <taxon>Pseudomonadota</taxon>
        <taxon>Alphaproteobacteria</taxon>
        <taxon>Hyphomicrobiales</taxon>
        <taxon>Phyllobacteriaceae</taxon>
        <taxon>Mesorhizobium</taxon>
    </lineage>
</organism>
<dbReference type="AlphaFoldDB" id="A0A1R3VJS3"/>
<accession>A0A1R3VJS3</accession>
<name>A0A1R3VJS3_9HYPH</name>
<keyword evidence="2" id="KW-1185">Reference proteome</keyword>
<gene>
    <name evidence="1" type="ORF">BQ8794_70058</name>
</gene>
<dbReference type="Proteomes" id="UP000188388">
    <property type="component" value="Unassembled WGS sequence"/>
</dbReference>